<evidence type="ECO:0000259" key="7">
    <source>
        <dbReference type="Pfam" id="PF05154"/>
    </source>
</evidence>
<name>A0A7W8WXR1_9MICC</name>
<dbReference type="PANTHER" id="PTHR21016:SF25">
    <property type="entry name" value="TM2 DOMAIN-CONTAINING PROTEIN DDB_G0277895-RELATED"/>
    <property type="match status" value="1"/>
</dbReference>
<dbReference type="PANTHER" id="PTHR21016">
    <property type="entry name" value="BETA-AMYLOID BINDING PROTEIN-RELATED"/>
    <property type="match status" value="1"/>
</dbReference>
<feature type="transmembrane region" description="Helical" evidence="6">
    <location>
        <begin position="70"/>
        <end position="92"/>
    </location>
</feature>
<reference evidence="8 9" key="1">
    <citation type="submission" date="2020-08" db="EMBL/GenBank/DDBJ databases">
        <title>Sequencing the genomes of 1000 actinobacteria strains.</title>
        <authorList>
            <person name="Klenk H.-P."/>
        </authorList>
    </citation>
    <scope>NUCLEOTIDE SEQUENCE [LARGE SCALE GENOMIC DNA]</scope>
    <source>
        <strain evidence="8 9">DSM 105783</strain>
    </source>
</reference>
<feature type="transmembrane region" description="Helical" evidence="6">
    <location>
        <begin position="112"/>
        <end position="132"/>
    </location>
</feature>
<feature type="region of interest" description="Disordered" evidence="5">
    <location>
        <begin position="137"/>
        <end position="209"/>
    </location>
</feature>
<dbReference type="InterPro" id="IPR050932">
    <property type="entry name" value="TM2D1-3-like"/>
</dbReference>
<proteinExistence type="predicted"/>
<comment type="caution">
    <text evidence="8">The sequence shown here is derived from an EMBL/GenBank/DDBJ whole genome shotgun (WGS) entry which is preliminary data.</text>
</comment>
<dbReference type="RefSeq" id="WP_183663197.1">
    <property type="nucleotide sequence ID" value="NZ_BAAARH010000009.1"/>
</dbReference>
<accession>A0A7W8WXR1</accession>
<evidence type="ECO:0000313" key="8">
    <source>
        <dbReference type="EMBL" id="MBB5511521.1"/>
    </source>
</evidence>
<keyword evidence="4 6" id="KW-0472">Membrane</keyword>
<evidence type="ECO:0000256" key="4">
    <source>
        <dbReference type="ARBA" id="ARBA00023136"/>
    </source>
</evidence>
<evidence type="ECO:0000256" key="1">
    <source>
        <dbReference type="ARBA" id="ARBA00004141"/>
    </source>
</evidence>
<feature type="domain" description="TM2" evidence="7">
    <location>
        <begin position="40"/>
        <end position="88"/>
    </location>
</feature>
<protein>
    <submittedName>
        <fullName evidence="8">TM2 domain-containing membrane protein YozV</fullName>
    </submittedName>
</protein>
<dbReference type="EMBL" id="JACHDR010000001">
    <property type="protein sequence ID" value="MBB5511521.1"/>
    <property type="molecule type" value="Genomic_DNA"/>
</dbReference>
<sequence length="392" mass="40320">MSNTSYPSGAASSPDYAEQPNPYATNPYAAGPQQYPSASGKSFLVTWLLSLLIGYFGADRFYLGKIGTGVLKLVTLGGLGIWYLVDLIMTLAGATRDKAGRRLEGYEKQKKVAWIVSAIVVVFGMITGQQNFDGGTSSSFSSSASDSSTTTPAAAASSAPADAASASAETAVETTVTETPAAEETAAEETVAEEAVAEETLAEEPEGSGAAAWAAGKFGEFATITKKGTGDTVIKLPAGVTTAMVTATYNGEGNFAVIGLDEANDSTDLLVNTIGSYKGTTALGVNAFQEVKSLQVQASGPWTLSIETLGNAKAFASKGSGDAVMLYEGSSATLTATHRGEGNFAVFEENDELFNMGLLVNEIGNYSGTVPLSSGPSLIIVQADGSWTLATE</sequence>
<evidence type="ECO:0000256" key="6">
    <source>
        <dbReference type="SAM" id="Phobius"/>
    </source>
</evidence>
<evidence type="ECO:0000256" key="5">
    <source>
        <dbReference type="SAM" id="MobiDB-lite"/>
    </source>
</evidence>
<evidence type="ECO:0000256" key="3">
    <source>
        <dbReference type="ARBA" id="ARBA00022989"/>
    </source>
</evidence>
<dbReference type="InterPro" id="IPR007829">
    <property type="entry name" value="TM2"/>
</dbReference>
<dbReference type="Proteomes" id="UP000580797">
    <property type="component" value="Unassembled WGS sequence"/>
</dbReference>
<feature type="compositionally biased region" description="Acidic residues" evidence="5">
    <location>
        <begin position="185"/>
        <end position="206"/>
    </location>
</feature>
<comment type="subcellular location">
    <subcellularLocation>
        <location evidence="1">Membrane</location>
        <topology evidence="1">Multi-pass membrane protein</topology>
    </subcellularLocation>
</comment>
<organism evidence="8 9">
    <name type="scientific">Neomicrococcus aestuarii</name>
    <dbReference type="NCBI Taxonomy" id="556325"/>
    <lineage>
        <taxon>Bacteria</taxon>
        <taxon>Bacillati</taxon>
        <taxon>Actinomycetota</taxon>
        <taxon>Actinomycetes</taxon>
        <taxon>Micrococcales</taxon>
        <taxon>Micrococcaceae</taxon>
        <taxon>Neomicrococcus</taxon>
    </lineage>
</organism>
<feature type="transmembrane region" description="Helical" evidence="6">
    <location>
        <begin position="42"/>
        <end position="58"/>
    </location>
</feature>
<gene>
    <name evidence="8" type="ORF">HD598_000208</name>
</gene>
<keyword evidence="3 6" id="KW-1133">Transmembrane helix</keyword>
<dbReference type="Pfam" id="PF05154">
    <property type="entry name" value="TM2"/>
    <property type="match status" value="1"/>
</dbReference>
<evidence type="ECO:0000313" key="9">
    <source>
        <dbReference type="Proteomes" id="UP000580797"/>
    </source>
</evidence>
<keyword evidence="2 6" id="KW-0812">Transmembrane</keyword>
<dbReference type="AlphaFoldDB" id="A0A7W8WXR1"/>
<dbReference type="GO" id="GO:0016020">
    <property type="term" value="C:membrane"/>
    <property type="evidence" value="ECO:0007669"/>
    <property type="project" value="UniProtKB-SubCell"/>
</dbReference>
<evidence type="ECO:0000256" key="2">
    <source>
        <dbReference type="ARBA" id="ARBA00022692"/>
    </source>
</evidence>
<feature type="compositionally biased region" description="Low complexity" evidence="5">
    <location>
        <begin position="137"/>
        <end position="184"/>
    </location>
</feature>